<dbReference type="AlphaFoldDB" id="A0AAE1SJ10"/>
<evidence type="ECO:0000313" key="2">
    <source>
        <dbReference type="EMBL" id="KAK4369666.1"/>
    </source>
</evidence>
<dbReference type="Proteomes" id="UP001291623">
    <property type="component" value="Unassembled WGS sequence"/>
</dbReference>
<gene>
    <name evidence="2" type="ORF">RND71_013458</name>
</gene>
<feature type="compositionally biased region" description="Polar residues" evidence="1">
    <location>
        <begin position="43"/>
        <end position="55"/>
    </location>
</feature>
<comment type="caution">
    <text evidence="2">The sequence shown here is derived from an EMBL/GenBank/DDBJ whole genome shotgun (WGS) entry which is preliminary data.</text>
</comment>
<proteinExistence type="predicted"/>
<dbReference type="EMBL" id="JAVYJV010000006">
    <property type="protein sequence ID" value="KAK4369666.1"/>
    <property type="molecule type" value="Genomic_DNA"/>
</dbReference>
<sequence>MVAQTTSISSRYCSHETSAKKEDTKTVSPATGTVIPEPRAIGNTAQVSEIDSSPKNDPPPKILDAGNPTGIPGGAGNLAGNPIGTLGVIPATGTVIPATGTVIPKPRAIGNIAQADKYACFPAVISCVTLMLHVATYCADLGESFAVSASKHQQHLPPQTAAIQRKWHNHK</sequence>
<protein>
    <submittedName>
        <fullName evidence="2">Uncharacterized protein</fullName>
    </submittedName>
</protein>
<name>A0AAE1SJ10_9SOLA</name>
<evidence type="ECO:0000256" key="1">
    <source>
        <dbReference type="SAM" id="MobiDB-lite"/>
    </source>
</evidence>
<keyword evidence="3" id="KW-1185">Reference proteome</keyword>
<accession>A0AAE1SJ10</accession>
<feature type="compositionally biased region" description="Polar residues" evidence="1">
    <location>
        <begin position="1"/>
        <end position="12"/>
    </location>
</feature>
<reference evidence="2" key="1">
    <citation type="submission" date="2023-12" db="EMBL/GenBank/DDBJ databases">
        <title>Genome assembly of Anisodus tanguticus.</title>
        <authorList>
            <person name="Wang Y.-J."/>
        </authorList>
    </citation>
    <scope>NUCLEOTIDE SEQUENCE</scope>
    <source>
        <strain evidence="2">KB-2021</strain>
        <tissue evidence="2">Leaf</tissue>
    </source>
</reference>
<feature type="region of interest" description="Disordered" evidence="1">
    <location>
        <begin position="1"/>
        <end position="60"/>
    </location>
</feature>
<feature type="compositionally biased region" description="Basic and acidic residues" evidence="1">
    <location>
        <begin position="13"/>
        <end position="25"/>
    </location>
</feature>
<evidence type="ECO:0000313" key="3">
    <source>
        <dbReference type="Proteomes" id="UP001291623"/>
    </source>
</evidence>
<organism evidence="2 3">
    <name type="scientific">Anisodus tanguticus</name>
    <dbReference type="NCBI Taxonomy" id="243964"/>
    <lineage>
        <taxon>Eukaryota</taxon>
        <taxon>Viridiplantae</taxon>
        <taxon>Streptophyta</taxon>
        <taxon>Embryophyta</taxon>
        <taxon>Tracheophyta</taxon>
        <taxon>Spermatophyta</taxon>
        <taxon>Magnoliopsida</taxon>
        <taxon>eudicotyledons</taxon>
        <taxon>Gunneridae</taxon>
        <taxon>Pentapetalae</taxon>
        <taxon>asterids</taxon>
        <taxon>lamiids</taxon>
        <taxon>Solanales</taxon>
        <taxon>Solanaceae</taxon>
        <taxon>Solanoideae</taxon>
        <taxon>Hyoscyameae</taxon>
        <taxon>Anisodus</taxon>
    </lineage>
</organism>